<dbReference type="InterPro" id="IPR012340">
    <property type="entry name" value="NA-bd_OB-fold"/>
</dbReference>
<dbReference type="Proteomes" id="UP001324993">
    <property type="component" value="Chromosome"/>
</dbReference>
<dbReference type="InterPro" id="IPR000194">
    <property type="entry name" value="ATPase_F1/V1/A1_a/bsu_nucl-bd"/>
</dbReference>
<dbReference type="EC" id="3.6.4.-" evidence="7"/>
<feature type="binding site" evidence="7">
    <location>
        <begin position="150"/>
        <end position="155"/>
    </location>
    <ligand>
        <name>ATP</name>
        <dbReference type="ChEBI" id="CHEBI:30616"/>
    </ligand>
</feature>
<dbReference type="InterPro" id="IPR011113">
    <property type="entry name" value="Rho_RNA-bd"/>
</dbReference>
<protein>
    <recommendedName>
        <fullName evidence="7">Transcription termination factor Rho</fullName>
        <ecNumber evidence="7">3.6.4.-</ecNumber>
    </recommendedName>
    <alternativeName>
        <fullName evidence="7">ATP-dependent helicase Rho</fullName>
    </alternativeName>
</protein>
<keyword evidence="6 7" id="KW-0804">Transcription</keyword>
<keyword evidence="7" id="KW-0067">ATP-binding</keyword>
<reference evidence="11 12" key="1">
    <citation type="submission" date="2023-11" db="EMBL/GenBank/DDBJ databases">
        <title>Coraliomargarita sp. nov., isolated from marine algae.</title>
        <authorList>
            <person name="Lee J.K."/>
            <person name="Baek J.H."/>
            <person name="Kim J.M."/>
            <person name="Choi D.G."/>
            <person name="Jeon C.O."/>
        </authorList>
    </citation>
    <scope>NUCLEOTIDE SEQUENCE [LARGE SCALE GENOMIC DNA]</scope>
    <source>
        <strain evidence="11 12">J2-16</strain>
    </source>
</reference>
<dbReference type="NCBIfam" id="NF006886">
    <property type="entry name" value="PRK09376.1"/>
    <property type="match status" value="1"/>
</dbReference>
<feature type="binding site" evidence="7">
    <location>
        <position position="193"/>
    </location>
    <ligand>
        <name>ATP</name>
        <dbReference type="ChEBI" id="CHEBI:30616"/>
    </ligand>
</feature>
<keyword evidence="3 7" id="KW-0347">Helicase</keyword>
<comment type="caution">
    <text evidence="7">Lacks conserved residue(s) required for the propagation of feature annotation.</text>
</comment>
<dbReference type="Pfam" id="PF00006">
    <property type="entry name" value="ATP-synt_ab"/>
    <property type="match status" value="1"/>
</dbReference>
<evidence type="ECO:0000256" key="8">
    <source>
        <dbReference type="PROSITE-ProRule" id="PRU01203"/>
    </source>
</evidence>
<keyword evidence="12" id="KW-1185">Reference proteome</keyword>
<evidence type="ECO:0000256" key="6">
    <source>
        <dbReference type="ARBA" id="ARBA00023163"/>
    </source>
</evidence>
<feature type="region of interest" description="Disordered" evidence="9">
    <location>
        <begin position="1"/>
        <end position="33"/>
    </location>
</feature>
<feature type="compositionally biased region" description="Low complexity" evidence="9">
    <location>
        <begin position="1"/>
        <end position="19"/>
    </location>
</feature>
<dbReference type="HAMAP" id="MF_01884">
    <property type="entry name" value="Rho"/>
    <property type="match status" value="1"/>
</dbReference>
<dbReference type="SUPFAM" id="SSF52540">
    <property type="entry name" value="P-loop containing nucleoside triphosphate hydrolases"/>
    <property type="match status" value="1"/>
</dbReference>
<evidence type="ECO:0000256" key="4">
    <source>
        <dbReference type="ARBA" id="ARBA00022884"/>
    </source>
</evidence>
<dbReference type="InterPro" id="IPR003593">
    <property type="entry name" value="AAA+_ATPase"/>
</dbReference>
<accession>A0ABZ0RFJ2</accession>
<dbReference type="EMBL" id="CP138858">
    <property type="protein sequence ID" value="WPJ94950.1"/>
    <property type="molecule type" value="Genomic_DNA"/>
</dbReference>
<evidence type="ECO:0000256" key="1">
    <source>
        <dbReference type="ARBA" id="ARBA00022472"/>
    </source>
</evidence>
<evidence type="ECO:0000256" key="3">
    <source>
        <dbReference type="ARBA" id="ARBA00022806"/>
    </source>
</evidence>
<keyword evidence="5 7" id="KW-0805">Transcription regulation</keyword>
<dbReference type="GO" id="GO:0016787">
    <property type="term" value="F:hydrolase activity"/>
    <property type="evidence" value="ECO:0007669"/>
    <property type="project" value="UniProtKB-KW"/>
</dbReference>
<feature type="domain" description="Rho RNA-BD" evidence="10">
    <location>
        <begin position="33"/>
        <end position="107"/>
    </location>
</feature>
<comment type="similarity">
    <text evidence="7 8">Belongs to the Rho family.</text>
</comment>
<comment type="subunit">
    <text evidence="7">Homohexamer. The homohexamer assembles into an open ring structure.</text>
</comment>
<dbReference type="SMART" id="SM00382">
    <property type="entry name" value="AAA"/>
    <property type="match status" value="1"/>
</dbReference>
<dbReference type="PANTHER" id="PTHR46425:SF1">
    <property type="entry name" value="TRANSCRIPTION TERMINATION FACTOR RHO"/>
    <property type="match status" value="1"/>
</dbReference>
<keyword evidence="1 7" id="KW-0806">Transcription termination</keyword>
<dbReference type="Pfam" id="PF07497">
    <property type="entry name" value="Rho_RNA_bind"/>
    <property type="match status" value="1"/>
</dbReference>
<keyword evidence="7" id="KW-0547">Nucleotide-binding</keyword>
<evidence type="ECO:0000313" key="11">
    <source>
        <dbReference type="EMBL" id="WPJ94950.1"/>
    </source>
</evidence>
<keyword evidence="4 7" id="KW-0694">RNA-binding</keyword>
<dbReference type="InterPro" id="IPR004665">
    <property type="entry name" value="Term_rho"/>
</dbReference>
<organism evidence="11 12">
    <name type="scientific">Coraliomargarita algicola</name>
    <dbReference type="NCBI Taxonomy" id="3092156"/>
    <lineage>
        <taxon>Bacteria</taxon>
        <taxon>Pseudomonadati</taxon>
        <taxon>Verrucomicrobiota</taxon>
        <taxon>Opitutia</taxon>
        <taxon>Puniceicoccales</taxon>
        <taxon>Coraliomargaritaceae</taxon>
        <taxon>Coraliomargarita</taxon>
    </lineage>
</organism>
<gene>
    <name evidence="7 11" type="primary">rho</name>
    <name evidence="11" type="ORF">SH580_16090</name>
</gene>
<evidence type="ECO:0000256" key="9">
    <source>
        <dbReference type="SAM" id="MobiDB-lite"/>
    </source>
</evidence>
<comment type="function">
    <text evidence="7">Facilitates transcription termination by a mechanism that involves Rho binding to the nascent RNA, activation of Rho's RNA-dependent ATPase activity, and release of the mRNA from the DNA template.</text>
</comment>
<evidence type="ECO:0000256" key="7">
    <source>
        <dbReference type="HAMAP-Rule" id="MF_01884"/>
    </source>
</evidence>
<keyword evidence="2 7" id="KW-0378">Hydrolase</keyword>
<sequence>MSQDNSSTETTTSTATAKEAAPKQTQEKPRENEIAVSGILEILDNKTGQLIDPSRNGKTKPNDPFVPRELIKRFKLKQGSFIEGKAHQNDRFPNPKMRFIDKVDGALLEERKGRYTFQQLVSIAPDEQIRLEAKDGRVTTRIMDLFCPIGKGTRGLIVAPPRTGKTTILHDIAHGVIENHPECHCLVLLVDERPEEVTDFKRSVNAEIYASSNDEELVNHLRIAELAIERAKRLVEAGKDVVLLLDSITRLARAYNAASGKGGRTMTGGLDVRALEKPRQIFSAARNCEEGGSLTIIATALIETGSKMDELIFQEFKGTGNMEMVLDRKAAELRLWPAINLNASGTRKEELLLSGKYLEGAQFLRRALAGQKIEDAAELMIDRFQQTQNNDEFLKLLQR</sequence>
<proteinExistence type="inferred from homology"/>
<evidence type="ECO:0000259" key="10">
    <source>
        <dbReference type="PROSITE" id="PS51856"/>
    </source>
</evidence>
<evidence type="ECO:0000313" key="12">
    <source>
        <dbReference type="Proteomes" id="UP001324993"/>
    </source>
</evidence>
<dbReference type="Gene3D" id="2.40.50.140">
    <property type="entry name" value="Nucleic acid-binding proteins"/>
    <property type="match status" value="1"/>
</dbReference>
<name>A0ABZ0RFJ2_9BACT</name>
<evidence type="ECO:0000256" key="2">
    <source>
        <dbReference type="ARBA" id="ARBA00022801"/>
    </source>
</evidence>
<dbReference type="PROSITE" id="PS51856">
    <property type="entry name" value="RHO_RNA_BD"/>
    <property type="match status" value="1"/>
</dbReference>
<dbReference type="Gene3D" id="3.40.50.300">
    <property type="entry name" value="P-loop containing nucleotide triphosphate hydrolases"/>
    <property type="match status" value="1"/>
</dbReference>
<feature type="binding site" evidence="7">
    <location>
        <begin position="162"/>
        <end position="167"/>
    </location>
    <ligand>
        <name>ATP</name>
        <dbReference type="ChEBI" id="CHEBI:30616"/>
    </ligand>
</feature>
<dbReference type="PANTHER" id="PTHR46425">
    <property type="entry name" value="TRANSCRIPTION TERMINATION FACTOR RHO"/>
    <property type="match status" value="1"/>
</dbReference>
<dbReference type="RefSeq" id="WP_319831852.1">
    <property type="nucleotide sequence ID" value="NZ_CP138858.1"/>
</dbReference>
<evidence type="ECO:0000256" key="5">
    <source>
        <dbReference type="ARBA" id="ARBA00023015"/>
    </source>
</evidence>
<dbReference type="InterPro" id="IPR027417">
    <property type="entry name" value="P-loop_NTPase"/>
</dbReference>